<evidence type="ECO:0000256" key="4">
    <source>
        <dbReference type="ARBA" id="ARBA00022840"/>
    </source>
</evidence>
<dbReference type="GO" id="GO:0016114">
    <property type="term" value="P:terpenoid biosynthetic process"/>
    <property type="evidence" value="ECO:0007669"/>
    <property type="project" value="TreeGrafter"/>
</dbReference>
<name>A0A8K0N3N8_COCNU</name>
<evidence type="ECO:0000256" key="3">
    <source>
        <dbReference type="ARBA" id="ARBA00022777"/>
    </source>
</evidence>
<accession>A0A8K0N3N8</accession>
<dbReference type="GO" id="GO:0005829">
    <property type="term" value="C:cytosol"/>
    <property type="evidence" value="ECO:0007669"/>
    <property type="project" value="TreeGrafter"/>
</dbReference>
<keyword evidence="6" id="KW-1185">Reference proteome</keyword>
<dbReference type="InterPro" id="IPR036393">
    <property type="entry name" value="AceGlu_kinase-like_sf"/>
</dbReference>
<protein>
    <submittedName>
        <fullName evidence="5">Isopentenyl phosphate kinase</fullName>
    </submittedName>
</protein>
<dbReference type="GO" id="GO:0005524">
    <property type="term" value="F:ATP binding"/>
    <property type="evidence" value="ECO:0007669"/>
    <property type="project" value="UniProtKB-KW"/>
</dbReference>
<keyword evidence="4" id="KW-0067">ATP-binding</keyword>
<evidence type="ECO:0000313" key="5">
    <source>
        <dbReference type="EMBL" id="KAG1347856.1"/>
    </source>
</evidence>
<dbReference type="GO" id="GO:0016301">
    <property type="term" value="F:kinase activity"/>
    <property type="evidence" value="ECO:0007669"/>
    <property type="project" value="UniProtKB-KW"/>
</dbReference>
<proteinExistence type="predicted"/>
<evidence type="ECO:0000256" key="2">
    <source>
        <dbReference type="ARBA" id="ARBA00022741"/>
    </source>
</evidence>
<gene>
    <name evidence="5" type="ORF">COCNU_06G016850</name>
</gene>
<reference evidence="5" key="2">
    <citation type="submission" date="2019-07" db="EMBL/GenBank/DDBJ databases">
        <authorList>
            <person name="Yang Y."/>
            <person name="Bocs S."/>
            <person name="Baudouin L."/>
        </authorList>
    </citation>
    <scope>NUCLEOTIDE SEQUENCE</scope>
    <source>
        <tissue evidence="5">Spear leaf of Hainan Tall coconut</tissue>
    </source>
</reference>
<comment type="caution">
    <text evidence="5">The sequence shown here is derived from an EMBL/GenBank/DDBJ whole genome shotgun (WGS) entry which is preliminary data.</text>
</comment>
<keyword evidence="1" id="KW-0808">Transferase</keyword>
<keyword evidence="3 5" id="KW-0418">Kinase</keyword>
<reference evidence="5" key="1">
    <citation type="journal article" date="2017" name="Gigascience">
        <title>The genome draft of coconut (Cocos nucifera).</title>
        <authorList>
            <person name="Xiao Y."/>
            <person name="Xu P."/>
            <person name="Fan H."/>
            <person name="Baudouin L."/>
            <person name="Xia W."/>
            <person name="Bocs S."/>
            <person name="Xu J."/>
            <person name="Li Q."/>
            <person name="Guo A."/>
            <person name="Zhou L."/>
            <person name="Li J."/>
            <person name="Wu Y."/>
            <person name="Ma Z."/>
            <person name="Armero A."/>
            <person name="Issali A.E."/>
            <person name="Liu N."/>
            <person name="Peng M."/>
            <person name="Yang Y."/>
        </authorList>
    </citation>
    <scope>NUCLEOTIDE SEQUENCE</scope>
    <source>
        <tissue evidence="5">Spear leaf of Hainan Tall coconut</tissue>
    </source>
</reference>
<dbReference type="PANTHER" id="PTHR43654:SF1">
    <property type="entry name" value="ISOPENTENYL PHOSPHATE KINASE"/>
    <property type="match status" value="1"/>
</dbReference>
<dbReference type="PANTHER" id="PTHR43654">
    <property type="entry name" value="GLUTAMATE 5-KINASE"/>
    <property type="match status" value="1"/>
</dbReference>
<dbReference type="GO" id="GO:0102043">
    <property type="term" value="F:isopentenyl phosphate kinase activity"/>
    <property type="evidence" value="ECO:0007669"/>
    <property type="project" value="TreeGrafter"/>
</dbReference>
<organism evidence="5 6">
    <name type="scientific">Cocos nucifera</name>
    <name type="common">Coconut palm</name>
    <dbReference type="NCBI Taxonomy" id="13894"/>
    <lineage>
        <taxon>Eukaryota</taxon>
        <taxon>Viridiplantae</taxon>
        <taxon>Streptophyta</taxon>
        <taxon>Embryophyta</taxon>
        <taxon>Tracheophyta</taxon>
        <taxon>Spermatophyta</taxon>
        <taxon>Magnoliopsida</taxon>
        <taxon>Liliopsida</taxon>
        <taxon>Arecaceae</taxon>
        <taxon>Arecoideae</taxon>
        <taxon>Cocoseae</taxon>
        <taxon>Attaleinae</taxon>
        <taxon>Cocos</taxon>
    </lineage>
</organism>
<dbReference type="Gene3D" id="3.40.1160.10">
    <property type="entry name" value="Acetylglutamate kinase-like"/>
    <property type="match status" value="2"/>
</dbReference>
<dbReference type="EMBL" id="CM017877">
    <property type="protein sequence ID" value="KAG1347856.1"/>
    <property type="molecule type" value="Genomic_DNA"/>
</dbReference>
<sequence>MTPSKSPSPAKILGMDWSRRLGNPPVSTVDEFRNKQELDLDNNFIIVHGAGSFGHFQASRSGVHKGGLNWPLVKAGFVATRISGPTDRKASCPVEQAENFYSLAHTTCFCYPFPLFHTIKSPAFEDWSKGKASNLKVAHLNCSCIAKKNKVGTQIYDGKALDDVNNGNFLKETVSAESDRRRIELEWRRTRSSSVTCKIKFRPESVVVVLIASADASQIIKALEAGFVPCWCTNSEGKPWHNKVAEDGSWSIVKPKLPHAKKEVEITIAAHDTTGGMETKISEAAMIAKRGITVYITKAGTDHSLRALKGEIHSSPDDWLGTVIRSRLISSSK</sequence>
<evidence type="ECO:0000313" key="6">
    <source>
        <dbReference type="Proteomes" id="UP000797356"/>
    </source>
</evidence>
<evidence type="ECO:0000256" key="1">
    <source>
        <dbReference type="ARBA" id="ARBA00022679"/>
    </source>
</evidence>
<dbReference type="OrthoDB" id="1934954at2759"/>
<dbReference type="Proteomes" id="UP000797356">
    <property type="component" value="Chromosome 6"/>
</dbReference>
<keyword evidence="2" id="KW-0547">Nucleotide-binding</keyword>
<dbReference type="AlphaFoldDB" id="A0A8K0N3N8"/>